<name>A0A9P1BQC6_9DINO</name>
<evidence type="ECO:0000256" key="1">
    <source>
        <dbReference type="SAM" id="Phobius"/>
    </source>
</evidence>
<evidence type="ECO:0000313" key="2">
    <source>
        <dbReference type="EMBL" id="CAI3977536.1"/>
    </source>
</evidence>
<evidence type="ECO:0000313" key="3">
    <source>
        <dbReference type="EMBL" id="CAL4764848.1"/>
    </source>
</evidence>
<keyword evidence="1" id="KW-0812">Transmembrane</keyword>
<keyword evidence="4" id="KW-1185">Reference proteome</keyword>
<reference evidence="3 4" key="2">
    <citation type="submission" date="2024-05" db="EMBL/GenBank/DDBJ databases">
        <authorList>
            <person name="Chen Y."/>
            <person name="Shah S."/>
            <person name="Dougan E. K."/>
            <person name="Thang M."/>
            <person name="Chan C."/>
        </authorList>
    </citation>
    <scope>NUCLEOTIDE SEQUENCE [LARGE SCALE GENOMIC DNA]</scope>
</reference>
<reference evidence="2" key="1">
    <citation type="submission" date="2022-10" db="EMBL/GenBank/DDBJ databases">
        <authorList>
            <person name="Chen Y."/>
            <person name="Dougan E. K."/>
            <person name="Chan C."/>
            <person name="Rhodes N."/>
            <person name="Thang M."/>
        </authorList>
    </citation>
    <scope>NUCLEOTIDE SEQUENCE</scope>
</reference>
<keyword evidence="1" id="KW-0472">Membrane</keyword>
<dbReference type="EMBL" id="CAMXCT030000349">
    <property type="protein sequence ID" value="CAL4764848.1"/>
    <property type="molecule type" value="Genomic_DNA"/>
</dbReference>
<gene>
    <name evidence="2" type="ORF">C1SCF055_LOCUS5669</name>
</gene>
<organism evidence="2">
    <name type="scientific">Cladocopium goreaui</name>
    <dbReference type="NCBI Taxonomy" id="2562237"/>
    <lineage>
        <taxon>Eukaryota</taxon>
        <taxon>Sar</taxon>
        <taxon>Alveolata</taxon>
        <taxon>Dinophyceae</taxon>
        <taxon>Suessiales</taxon>
        <taxon>Symbiodiniaceae</taxon>
        <taxon>Cladocopium</taxon>
    </lineage>
</organism>
<protein>
    <submittedName>
        <fullName evidence="3">RanBP2-type domain-containing protein</fullName>
    </submittedName>
</protein>
<dbReference type="EMBL" id="CAMXCT010000349">
    <property type="protein sequence ID" value="CAI3977536.1"/>
    <property type="molecule type" value="Genomic_DNA"/>
</dbReference>
<keyword evidence="1" id="KW-1133">Transmembrane helix</keyword>
<evidence type="ECO:0000313" key="4">
    <source>
        <dbReference type="Proteomes" id="UP001152797"/>
    </source>
</evidence>
<dbReference type="EMBL" id="CAMXCT020000349">
    <property type="protein sequence ID" value="CAL1130911.1"/>
    <property type="molecule type" value="Genomic_DNA"/>
</dbReference>
<accession>A0A9P1BQC6</accession>
<dbReference type="Proteomes" id="UP001152797">
    <property type="component" value="Unassembled WGS sequence"/>
</dbReference>
<proteinExistence type="predicted"/>
<feature type="transmembrane region" description="Helical" evidence="1">
    <location>
        <begin position="74"/>
        <end position="97"/>
    </location>
</feature>
<comment type="caution">
    <text evidence="2">The sequence shown here is derived from an EMBL/GenBank/DDBJ whole genome shotgun (WGS) entry which is preliminary data.</text>
</comment>
<dbReference type="AlphaFoldDB" id="A0A9P1BQC6"/>
<sequence length="142" mass="16662">MLVEDFCRGCGGKSPARCEKDLAARAREEKRLRLEEVARQERAQCGQLTAADLKFAHLEGRKMMPELRGYEARVGINWIIFFFLGELCMALFGYILYIEYTCIMYIDLSTEWDSTNGNFRLKKQQIPWLFLVSTIQFSWRPF</sequence>